<dbReference type="GO" id="GO:0016799">
    <property type="term" value="F:hydrolase activity, hydrolyzing N-glycosyl compounds"/>
    <property type="evidence" value="ECO:0007669"/>
    <property type="project" value="TreeGrafter"/>
</dbReference>
<dbReference type="GO" id="GO:0005829">
    <property type="term" value="C:cytosol"/>
    <property type="evidence" value="ECO:0007669"/>
    <property type="project" value="TreeGrafter"/>
</dbReference>
<keyword evidence="2" id="KW-0378">Hydrolase</keyword>
<dbReference type="KEGG" id="bko:CKF48_04710"/>
<evidence type="ECO:0000313" key="3">
    <source>
        <dbReference type="EMBL" id="ASV66682.1"/>
    </source>
</evidence>
<dbReference type="SUPFAM" id="SSF102405">
    <property type="entry name" value="MCP/YpsA-like"/>
    <property type="match status" value="1"/>
</dbReference>
<dbReference type="EMBL" id="CP022983">
    <property type="protein sequence ID" value="ASV66682.1"/>
    <property type="molecule type" value="Genomic_DNA"/>
</dbReference>
<keyword evidence="4" id="KW-1185">Reference proteome</keyword>
<gene>
    <name evidence="3" type="ORF">CKF48_04710</name>
</gene>
<dbReference type="InterPro" id="IPR031100">
    <property type="entry name" value="LOG_fam"/>
</dbReference>
<dbReference type="EC" id="3.2.2.n1" evidence="2"/>
<evidence type="ECO:0000256" key="1">
    <source>
        <dbReference type="ARBA" id="ARBA00006763"/>
    </source>
</evidence>
<sequence>MQALAVFCGSSQGAHPSYMKGAQVLGEQLAKRSITLIYGGSSIGLMGAVADSTLANGGKVIGVIPKFLQDKEIAHPNLSDLVIVDSMHERKHKMEELADGFIMLPGGCGTLEEFFEVFTWGQLGLHQKPIGILNIDHYFDLLISLIGHMNEQQFLQDKFLKMALVSESPADLIQQFYTYTPPEVKTFIRKSQT</sequence>
<accession>A0A248TEY3</accession>
<name>A0A248TEY3_9BACI</name>
<comment type="similarity">
    <text evidence="1 2">Belongs to the LOG family.</text>
</comment>
<dbReference type="PANTHER" id="PTHR31223">
    <property type="entry name" value="LOG FAMILY PROTEIN YJL055W"/>
    <property type="match status" value="1"/>
</dbReference>
<evidence type="ECO:0000256" key="2">
    <source>
        <dbReference type="RuleBase" id="RU363015"/>
    </source>
</evidence>
<proteinExistence type="inferred from homology"/>
<dbReference type="GO" id="GO:0009691">
    <property type="term" value="P:cytokinin biosynthetic process"/>
    <property type="evidence" value="ECO:0007669"/>
    <property type="project" value="UniProtKB-UniRule"/>
</dbReference>
<dbReference type="AlphaFoldDB" id="A0A248TEY3"/>
<keyword evidence="2" id="KW-0203">Cytokinin biosynthesis</keyword>
<dbReference type="NCBIfam" id="TIGR00730">
    <property type="entry name" value="Rossman fold protein, TIGR00730 family"/>
    <property type="match status" value="1"/>
</dbReference>
<dbReference type="Gene3D" id="3.40.50.450">
    <property type="match status" value="1"/>
</dbReference>
<dbReference type="RefSeq" id="WP_095370257.1">
    <property type="nucleotide sequence ID" value="NZ_CP022983.1"/>
</dbReference>
<dbReference type="PANTHER" id="PTHR31223:SF70">
    <property type="entry name" value="LOG FAMILY PROTEIN YJL055W"/>
    <property type="match status" value="1"/>
</dbReference>
<dbReference type="Pfam" id="PF03641">
    <property type="entry name" value="Lysine_decarbox"/>
    <property type="match status" value="1"/>
</dbReference>
<evidence type="ECO:0000313" key="4">
    <source>
        <dbReference type="Proteomes" id="UP000215137"/>
    </source>
</evidence>
<reference evidence="3 4" key="1">
    <citation type="submission" date="2017-08" db="EMBL/GenBank/DDBJ databases">
        <title>Complete Genome Sequence of Bacillus kochii Oregon-R-modENCODE STRAIN BDGP4, isolated from Drosophila melanogaster gut.</title>
        <authorList>
            <person name="Wan K.H."/>
            <person name="Yu C."/>
            <person name="Park S."/>
            <person name="Hammonds A.S."/>
            <person name="Booth B.W."/>
            <person name="Celniker S.E."/>
        </authorList>
    </citation>
    <scope>NUCLEOTIDE SEQUENCE [LARGE SCALE GENOMIC DNA]</scope>
    <source>
        <strain evidence="3 4">BDGP4</strain>
    </source>
</reference>
<dbReference type="Proteomes" id="UP000215137">
    <property type="component" value="Chromosome"/>
</dbReference>
<protein>
    <recommendedName>
        <fullName evidence="2">Cytokinin riboside 5'-monophosphate phosphoribohydrolase</fullName>
        <ecNumber evidence="2">3.2.2.n1</ecNumber>
    </recommendedName>
</protein>
<dbReference type="OrthoDB" id="9801098at2"/>
<dbReference type="InterPro" id="IPR005269">
    <property type="entry name" value="LOG"/>
</dbReference>
<organism evidence="3 4">
    <name type="scientific">Cytobacillus kochii</name>
    <dbReference type="NCBI Taxonomy" id="859143"/>
    <lineage>
        <taxon>Bacteria</taxon>
        <taxon>Bacillati</taxon>
        <taxon>Bacillota</taxon>
        <taxon>Bacilli</taxon>
        <taxon>Bacillales</taxon>
        <taxon>Bacillaceae</taxon>
        <taxon>Cytobacillus</taxon>
    </lineage>
</organism>